<feature type="transmembrane region" description="Helical" evidence="6">
    <location>
        <begin position="234"/>
        <end position="254"/>
    </location>
</feature>
<name>E6Q8R9_9ZZZZ</name>
<dbReference type="AlphaFoldDB" id="E6Q8R9"/>
<reference evidence="7" key="1">
    <citation type="submission" date="2009-10" db="EMBL/GenBank/DDBJ databases">
        <title>Diversity of trophic interactions inside an arsenic-rich microbial ecosystem.</title>
        <authorList>
            <person name="Bertin P.N."/>
            <person name="Heinrich-Salmeron A."/>
            <person name="Pelletier E."/>
            <person name="Goulhen-Chollet F."/>
            <person name="Arsene-Ploetze F."/>
            <person name="Gallien S."/>
            <person name="Calteau A."/>
            <person name="Vallenet D."/>
            <person name="Casiot C."/>
            <person name="Chane-Woon-Ming B."/>
            <person name="Giloteaux L."/>
            <person name="Barakat M."/>
            <person name="Bonnefoy V."/>
            <person name="Bruneel O."/>
            <person name="Chandler M."/>
            <person name="Cleiss J."/>
            <person name="Duran R."/>
            <person name="Elbaz-Poulichet F."/>
            <person name="Fonknechten N."/>
            <person name="Lauga B."/>
            <person name="Mornico D."/>
            <person name="Ortet P."/>
            <person name="Schaeffer C."/>
            <person name="Siguier P."/>
            <person name="Alexander Thil Smith A."/>
            <person name="Van Dorsselaer A."/>
            <person name="Weissenbach J."/>
            <person name="Medigue C."/>
            <person name="Le Paslier D."/>
        </authorList>
    </citation>
    <scope>NUCLEOTIDE SEQUENCE</scope>
</reference>
<feature type="transmembrane region" description="Helical" evidence="6">
    <location>
        <begin position="165"/>
        <end position="184"/>
    </location>
</feature>
<sequence>MKRALPRMKAVNLLKQKVMMLAAGLLGLGLAVFLIVHAGVSDILKLLAVAGWGLLWLLPLHLLPLSLDVLGWKWLLRGEARVRFWFLLWVALVREAANGLLPVARVGGEVLGVRLLTYYGVPGYVAGASVMVEVTLTLLSQFIFTLAGFVVLIFAVSDHHLQFQVVFFLALILPLLMAFIWLQYRWGLFTVLQMLMKKLLGGKDLLALIGEPQRLDAEIRRLYARRWGLLPANVWQLSGLLAGTAEVWFTFWLLGHPLPFWAALLLESLGQALRSMAFLVPGGLGVQEGGFILFGSAIGVGPDLALAFSLTRRFRETLTGIPVLLSWQALEGHHMHRQWRQIRSNREGIS</sequence>
<comment type="caution">
    <text evidence="7">The sequence shown here is derived from an EMBL/GenBank/DDBJ whole genome shotgun (WGS) entry which is preliminary data.</text>
</comment>
<organism evidence="7">
    <name type="scientific">mine drainage metagenome</name>
    <dbReference type="NCBI Taxonomy" id="410659"/>
    <lineage>
        <taxon>unclassified sequences</taxon>
        <taxon>metagenomes</taxon>
        <taxon>ecological metagenomes</taxon>
    </lineage>
</organism>
<feature type="transmembrane region" description="Helical" evidence="6">
    <location>
        <begin position="84"/>
        <end position="104"/>
    </location>
</feature>
<accession>E6Q8R9</accession>
<dbReference type="Pfam" id="PF03706">
    <property type="entry name" value="LPG_synthase_TM"/>
    <property type="match status" value="1"/>
</dbReference>
<keyword evidence="5 6" id="KW-0472">Membrane</keyword>
<feature type="transmembrane region" description="Helical" evidence="6">
    <location>
        <begin position="54"/>
        <end position="72"/>
    </location>
</feature>
<feature type="transmembrane region" description="Helical" evidence="6">
    <location>
        <begin position="124"/>
        <end position="153"/>
    </location>
</feature>
<keyword evidence="3 6" id="KW-0812">Transmembrane</keyword>
<dbReference type="PANTHER" id="PTHR39087:SF2">
    <property type="entry name" value="UPF0104 MEMBRANE PROTEIN MJ1595"/>
    <property type="match status" value="1"/>
</dbReference>
<proteinExistence type="predicted"/>
<dbReference type="NCBIfam" id="TIGR03476">
    <property type="entry name" value="HpnL"/>
    <property type="match status" value="1"/>
</dbReference>
<dbReference type="GO" id="GO:0005886">
    <property type="term" value="C:plasma membrane"/>
    <property type="evidence" value="ECO:0007669"/>
    <property type="project" value="UniProtKB-SubCell"/>
</dbReference>
<protein>
    <submittedName>
        <fullName evidence="7">Uncharacterized protein</fullName>
    </submittedName>
</protein>
<evidence type="ECO:0000256" key="6">
    <source>
        <dbReference type="SAM" id="Phobius"/>
    </source>
</evidence>
<comment type="subcellular location">
    <subcellularLocation>
        <location evidence="1">Cell membrane</location>
        <topology evidence="1">Multi-pass membrane protein</topology>
    </subcellularLocation>
</comment>
<keyword evidence="2" id="KW-1003">Cell membrane</keyword>
<dbReference type="NCBIfam" id="TIGR00374">
    <property type="entry name" value="flippase-like domain"/>
    <property type="match status" value="1"/>
</dbReference>
<dbReference type="InterPro" id="IPR022791">
    <property type="entry name" value="L-PG_synthase/AglD"/>
</dbReference>
<evidence type="ECO:0000256" key="2">
    <source>
        <dbReference type="ARBA" id="ARBA00022475"/>
    </source>
</evidence>
<dbReference type="PANTHER" id="PTHR39087">
    <property type="entry name" value="UPF0104 MEMBRANE PROTEIN MJ1595"/>
    <property type="match status" value="1"/>
</dbReference>
<feature type="transmembrane region" description="Helical" evidence="6">
    <location>
        <begin position="290"/>
        <end position="310"/>
    </location>
</feature>
<evidence type="ECO:0000256" key="3">
    <source>
        <dbReference type="ARBA" id="ARBA00022692"/>
    </source>
</evidence>
<evidence type="ECO:0000256" key="4">
    <source>
        <dbReference type="ARBA" id="ARBA00022989"/>
    </source>
</evidence>
<evidence type="ECO:0000256" key="1">
    <source>
        <dbReference type="ARBA" id="ARBA00004651"/>
    </source>
</evidence>
<evidence type="ECO:0000256" key="5">
    <source>
        <dbReference type="ARBA" id="ARBA00023136"/>
    </source>
</evidence>
<keyword evidence="4 6" id="KW-1133">Transmembrane helix</keyword>
<gene>
    <name evidence="7" type="ORF">CARN5_2996</name>
</gene>
<dbReference type="EMBL" id="CABP01000012">
    <property type="protein sequence ID" value="CBI03595.1"/>
    <property type="molecule type" value="Genomic_DNA"/>
</dbReference>
<evidence type="ECO:0000313" key="7">
    <source>
        <dbReference type="EMBL" id="CBI03595.1"/>
    </source>
</evidence>